<dbReference type="EMBL" id="CAKXZS010000014">
    <property type="protein sequence ID" value="CAH2399257.1"/>
    <property type="molecule type" value="Genomic_DNA"/>
</dbReference>
<comment type="caution">
    <text evidence="1">The sequence shown here is derived from an EMBL/GenBank/DDBJ whole genome shotgun (WGS) entry which is preliminary data.</text>
</comment>
<keyword evidence="2" id="KW-1185">Reference proteome</keyword>
<organism evidence="1 2">
    <name type="scientific">Mesorhizobium ventifaucium</name>
    <dbReference type="NCBI Taxonomy" id="666020"/>
    <lineage>
        <taxon>Bacteria</taxon>
        <taxon>Pseudomonadati</taxon>
        <taxon>Pseudomonadota</taxon>
        <taxon>Alphaproteobacteria</taxon>
        <taxon>Hyphomicrobiales</taxon>
        <taxon>Phyllobacteriaceae</taxon>
        <taxon>Mesorhizobium</taxon>
    </lineage>
</organism>
<evidence type="ECO:0000313" key="2">
    <source>
        <dbReference type="Proteomes" id="UP001152604"/>
    </source>
</evidence>
<accession>A0ABN8JMH6</accession>
<evidence type="ECO:0000313" key="1">
    <source>
        <dbReference type="EMBL" id="CAH2399257.1"/>
    </source>
</evidence>
<reference evidence="1" key="1">
    <citation type="submission" date="2022-03" db="EMBL/GenBank/DDBJ databases">
        <authorList>
            <person name="Brunel B."/>
        </authorList>
    </citation>
    <scope>NUCLEOTIDE SEQUENCE</scope>
    <source>
        <strain evidence="1">STM4922sample</strain>
    </source>
</reference>
<evidence type="ECO:0008006" key="3">
    <source>
        <dbReference type="Google" id="ProtNLM"/>
    </source>
</evidence>
<dbReference type="Proteomes" id="UP001152604">
    <property type="component" value="Unassembled WGS sequence"/>
</dbReference>
<name>A0ABN8JMH6_9HYPH</name>
<gene>
    <name evidence="1" type="ORF">MES4922_210175</name>
</gene>
<protein>
    <recommendedName>
        <fullName evidence="3">Integrase</fullName>
    </recommendedName>
</protein>
<proteinExistence type="predicted"/>
<sequence length="73" mass="8599">MRALYCAAQTADLMTLRIKLPGGTLKVKTYRELRTRERDRRVPVIKVGSMYLIWWSNKQKPDDLSPRDKPPLR</sequence>